<evidence type="ECO:0000256" key="5">
    <source>
        <dbReference type="RuleBase" id="RU004524"/>
    </source>
</evidence>
<dbReference type="GO" id="GO:0003735">
    <property type="term" value="F:structural constituent of ribosome"/>
    <property type="evidence" value="ECO:0007669"/>
    <property type="project" value="InterPro"/>
</dbReference>
<evidence type="ECO:0000313" key="6">
    <source>
        <dbReference type="EMBL" id="TDO20468.1"/>
    </source>
</evidence>
<dbReference type="PANTHER" id="PTHR23321:SF26">
    <property type="entry name" value="SMALL RIBOSOMAL SUBUNIT PROTEIN US15M"/>
    <property type="match status" value="1"/>
</dbReference>
<keyword evidence="2 3" id="KW-0687">Ribonucleoprotein</keyword>
<dbReference type="NCBIfam" id="TIGR00952">
    <property type="entry name" value="S15_bact"/>
    <property type="match status" value="1"/>
</dbReference>
<dbReference type="InterPro" id="IPR000589">
    <property type="entry name" value="Ribosomal_uS15"/>
</dbReference>
<keyword evidence="3 5" id="KW-0694">RNA-binding</keyword>
<dbReference type="Gene3D" id="6.10.250.3130">
    <property type="match status" value="1"/>
</dbReference>
<gene>
    <name evidence="3" type="primary">rpsO</name>
    <name evidence="6" type="ORF">EI74_0296</name>
</gene>
<dbReference type="GO" id="GO:0022627">
    <property type="term" value="C:cytosolic small ribosomal subunit"/>
    <property type="evidence" value="ECO:0007669"/>
    <property type="project" value="TreeGrafter"/>
</dbReference>
<evidence type="ECO:0000256" key="4">
    <source>
        <dbReference type="RuleBase" id="RU003919"/>
    </source>
</evidence>
<dbReference type="CDD" id="cd00353">
    <property type="entry name" value="Ribosomal_S15p_S13e"/>
    <property type="match status" value="1"/>
</dbReference>
<dbReference type="GO" id="GO:0019843">
    <property type="term" value="F:rRNA binding"/>
    <property type="evidence" value="ECO:0007669"/>
    <property type="project" value="UniProtKB-UniRule"/>
</dbReference>
<evidence type="ECO:0000313" key="7">
    <source>
        <dbReference type="Proteomes" id="UP000295518"/>
    </source>
</evidence>
<protein>
    <recommendedName>
        <fullName evidence="3">Small ribosomal subunit protein uS15</fullName>
    </recommendedName>
</protein>
<dbReference type="InterPro" id="IPR005290">
    <property type="entry name" value="Ribosomal_uS15_bac-type"/>
</dbReference>
<evidence type="ECO:0000256" key="2">
    <source>
        <dbReference type="ARBA" id="ARBA00023274"/>
    </source>
</evidence>
<keyword evidence="3 5" id="KW-0699">rRNA-binding</keyword>
<name>A0A4R6IFJ8_9MOLU</name>
<dbReference type="Gene3D" id="1.10.287.10">
    <property type="entry name" value="S15/NS1, RNA-binding"/>
    <property type="match status" value="1"/>
</dbReference>
<comment type="caution">
    <text evidence="6">The sequence shown here is derived from an EMBL/GenBank/DDBJ whole genome shotgun (WGS) entry which is preliminary data.</text>
</comment>
<dbReference type="OrthoDB" id="9799262at2"/>
<evidence type="ECO:0000256" key="3">
    <source>
        <dbReference type="HAMAP-Rule" id="MF_01343"/>
    </source>
</evidence>
<dbReference type="AlphaFoldDB" id="A0A4R6IFJ8"/>
<dbReference type="SUPFAM" id="SSF47060">
    <property type="entry name" value="S15/NS1 RNA-binding domain"/>
    <property type="match status" value="1"/>
</dbReference>
<dbReference type="GO" id="GO:0006412">
    <property type="term" value="P:translation"/>
    <property type="evidence" value="ECO:0007669"/>
    <property type="project" value="UniProtKB-UniRule"/>
</dbReference>
<dbReference type="EMBL" id="SNWN01000010">
    <property type="protein sequence ID" value="TDO20468.1"/>
    <property type="molecule type" value="Genomic_DNA"/>
</dbReference>
<dbReference type="Pfam" id="PF00312">
    <property type="entry name" value="Ribosomal_S15"/>
    <property type="match status" value="1"/>
</dbReference>
<comment type="subunit">
    <text evidence="3">Part of the 30S ribosomal subunit. Forms a bridge to the 50S subunit in the 70S ribosome, contacting the 23S rRNA.</text>
</comment>
<proteinExistence type="inferred from homology"/>
<dbReference type="PROSITE" id="PS00362">
    <property type="entry name" value="RIBOSOMAL_S15"/>
    <property type="match status" value="1"/>
</dbReference>
<comment type="function">
    <text evidence="3 5">One of the primary rRNA binding proteins, it binds directly to 16S rRNA where it helps nucleate assembly of the platform of the 30S subunit by binding and bridging several RNA helices of the 16S rRNA.</text>
</comment>
<evidence type="ECO:0000256" key="1">
    <source>
        <dbReference type="ARBA" id="ARBA00022980"/>
    </source>
</evidence>
<dbReference type="PANTHER" id="PTHR23321">
    <property type="entry name" value="RIBOSOMAL PROTEIN S15, BACTERIAL AND ORGANELLAR"/>
    <property type="match status" value="1"/>
</dbReference>
<dbReference type="InterPro" id="IPR009068">
    <property type="entry name" value="uS15_NS1_RNA-bd_sf"/>
</dbReference>
<accession>A0A4R6IFJ8</accession>
<comment type="similarity">
    <text evidence="3 4">Belongs to the universal ribosomal protein uS15 family.</text>
</comment>
<keyword evidence="1 3" id="KW-0689">Ribosomal protein</keyword>
<organism evidence="6 7">
    <name type="scientific">Mycoplasma testudineum</name>
    <dbReference type="NCBI Taxonomy" id="244584"/>
    <lineage>
        <taxon>Bacteria</taxon>
        <taxon>Bacillati</taxon>
        <taxon>Mycoplasmatota</taxon>
        <taxon>Mollicutes</taxon>
        <taxon>Mycoplasmataceae</taxon>
        <taxon>Mycoplasma</taxon>
    </lineage>
</organism>
<dbReference type="HAMAP" id="MF_01343_B">
    <property type="entry name" value="Ribosomal_uS15_B"/>
    <property type="match status" value="1"/>
</dbReference>
<comment type="function">
    <text evidence="3">Forms an intersubunit bridge (bridge B4) with the 23S rRNA of the 50S subunit in the ribosome.</text>
</comment>
<reference evidence="6 7" key="1">
    <citation type="submission" date="2019-03" db="EMBL/GenBank/DDBJ databases">
        <title>Genomic Encyclopedia of Archaeal and Bacterial Type Strains, Phase II (KMG-II): from individual species to whole genera.</title>
        <authorList>
            <person name="Goeker M."/>
        </authorList>
    </citation>
    <scope>NUCLEOTIDE SEQUENCE [LARGE SCALE GENOMIC DNA]</scope>
    <source>
        <strain evidence="6 7">ATCC 700618</strain>
    </source>
</reference>
<sequence length="88" mass="10207">MKIKEEMLKVVSEFGGSEKNTGSTEVQIAILTHDIERLKVHFQVNKKDKHSMRGFLAKIAKRKKLLSYLQKNNYDSYLNLISKLGIRK</sequence>
<dbReference type="RefSeq" id="WP_094254468.1">
    <property type="nucleotide sequence ID" value="NZ_NNCE01000002.1"/>
</dbReference>
<dbReference type="Proteomes" id="UP000295518">
    <property type="component" value="Unassembled WGS sequence"/>
</dbReference>
<keyword evidence="7" id="KW-1185">Reference proteome</keyword>
<dbReference type="SMART" id="SM01387">
    <property type="entry name" value="Ribosomal_S15"/>
    <property type="match status" value="1"/>
</dbReference>